<dbReference type="EMBL" id="BK014822">
    <property type="protein sequence ID" value="DAD77273.1"/>
    <property type="molecule type" value="Genomic_DNA"/>
</dbReference>
<dbReference type="Gene3D" id="1.10.3790.10">
    <property type="entry name" value="NinB"/>
    <property type="match status" value="1"/>
</dbReference>
<evidence type="ECO:0000313" key="1">
    <source>
        <dbReference type="EMBL" id="DAD77273.1"/>
    </source>
</evidence>
<organism evidence="1">
    <name type="scientific">Siphoviridae sp. ctEQg15</name>
    <dbReference type="NCBI Taxonomy" id="2826205"/>
    <lineage>
        <taxon>Viruses</taxon>
        <taxon>Duplodnaviria</taxon>
        <taxon>Heunggongvirae</taxon>
        <taxon>Uroviricota</taxon>
        <taxon>Caudoviricetes</taxon>
    </lineage>
</organism>
<sequence length="175" mass="19642">MDASGTWLRIKADVPRKAQMFLETMNPGKKYVAEIKEFRKKRSLDANAYAWVLMNKLAGKLNMGVRDLYRHYIPDIPNNSETVCVPNGSVKKLRSGWEHNGLGWCSDVTASKLPGCTNVVLYYGSSTFDQHQMGIMLDLIIADCKQVGIETLTPSELARMNLEWGERAAQTDKGN</sequence>
<proteinExistence type="predicted"/>
<reference evidence="1" key="1">
    <citation type="journal article" date="2021" name="Proc. Natl. Acad. Sci. U.S.A.">
        <title>A Catalog of Tens of Thousands of Viruses from Human Metagenomes Reveals Hidden Associations with Chronic Diseases.</title>
        <authorList>
            <person name="Tisza M.J."/>
            <person name="Buck C.B."/>
        </authorList>
    </citation>
    <scope>NUCLEOTIDE SEQUENCE</scope>
    <source>
        <strain evidence="1">CtEQg15</strain>
    </source>
</reference>
<dbReference type="InterPro" id="IPR036619">
    <property type="entry name" value="NinB_sf"/>
</dbReference>
<name>A0A8S5M4M3_9CAUD</name>
<protein>
    <submittedName>
        <fullName evidence="1">NinB protein</fullName>
    </submittedName>
</protein>
<accession>A0A8S5M4M3</accession>